<organism evidence="1 2">
    <name type="scientific">Tetradesmus obliquus</name>
    <name type="common">Green alga</name>
    <name type="synonym">Acutodesmus obliquus</name>
    <dbReference type="NCBI Taxonomy" id="3088"/>
    <lineage>
        <taxon>Eukaryota</taxon>
        <taxon>Viridiplantae</taxon>
        <taxon>Chlorophyta</taxon>
        <taxon>core chlorophytes</taxon>
        <taxon>Chlorophyceae</taxon>
        <taxon>CS clade</taxon>
        <taxon>Sphaeropleales</taxon>
        <taxon>Scenedesmaceae</taxon>
        <taxon>Tetradesmus</taxon>
    </lineage>
</organism>
<dbReference type="SUPFAM" id="SSF50370">
    <property type="entry name" value="Ricin B-like lectins"/>
    <property type="match status" value="1"/>
</dbReference>
<dbReference type="Proteomes" id="UP001244341">
    <property type="component" value="Chromosome 3b"/>
</dbReference>
<evidence type="ECO:0000313" key="2">
    <source>
        <dbReference type="Proteomes" id="UP001244341"/>
    </source>
</evidence>
<evidence type="ECO:0000313" key="1">
    <source>
        <dbReference type="EMBL" id="WIA12324.1"/>
    </source>
</evidence>
<proteinExistence type="predicted"/>
<protein>
    <recommendedName>
        <fullName evidence="3">Ricin B lectin domain-containing protein</fullName>
    </recommendedName>
</protein>
<accession>A0ABY8TT67</accession>
<reference evidence="1 2" key="1">
    <citation type="submission" date="2023-05" db="EMBL/GenBank/DDBJ databases">
        <title>A 100% complete, gapless, phased diploid assembly of the Scenedesmus obliquus UTEX 3031 genome.</title>
        <authorList>
            <person name="Biondi T.C."/>
            <person name="Hanschen E.R."/>
            <person name="Kwon T."/>
            <person name="Eng W."/>
            <person name="Kruse C.P.S."/>
            <person name="Koehler S.I."/>
            <person name="Kunde Y."/>
            <person name="Gleasner C.D."/>
            <person name="You Mak K.T."/>
            <person name="Polle J."/>
            <person name="Hovde B.T."/>
            <person name="Starkenburg S.R."/>
        </authorList>
    </citation>
    <scope>NUCLEOTIDE SEQUENCE [LARGE SCALE GENOMIC DNA]</scope>
    <source>
        <strain evidence="1 2">DOE0152z</strain>
    </source>
</reference>
<dbReference type="EMBL" id="CP126210">
    <property type="protein sequence ID" value="WIA12324.1"/>
    <property type="molecule type" value="Genomic_DNA"/>
</dbReference>
<name>A0ABY8TT67_TETOB</name>
<keyword evidence="2" id="KW-1185">Reference proteome</keyword>
<dbReference type="InterPro" id="IPR035992">
    <property type="entry name" value="Ricin_B-like_lectins"/>
</dbReference>
<sequence length="179" mass="19585">MAIGNKIADLFTADENGKMIISAVGDGSQCLDGGDWPTLARDNCTMFDSSPFCQSTGILTYSTCSNAPWSLFKYNGKLSFGTGVRRLGRDFCVQAWACGEGEVQECAVRGAPCEWGGAQYNAFFSVDPLQRRKNGFTLFRIHFASKGEAWCLTNSQAGYQAKLRPCDGSDAQLWFVPAW</sequence>
<evidence type="ECO:0008006" key="3">
    <source>
        <dbReference type="Google" id="ProtNLM"/>
    </source>
</evidence>
<gene>
    <name evidence="1" type="ORF">OEZ85_012379</name>
</gene>